<evidence type="ECO:0000313" key="2">
    <source>
        <dbReference type="EMBL" id="KAF3204787.1"/>
    </source>
</evidence>
<feature type="signal peptide" evidence="1">
    <location>
        <begin position="1"/>
        <end position="26"/>
    </location>
</feature>
<reference evidence="5 6" key="1">
    <citation type="submission" date="2019-06" db="EMBL/GenBank/DDBJ databases">
        <authorList>
            <person name="Palmer J.M."/>
        </authorList>
    </citation>
    <scope>NUCLEOTIDE SEQUENCE [LARGE SCALE GENOMIC DNA]</scope>
    <source>
        <strain evidence="2 5">TWF106</strain>
        <strain evidence="4 6">TWF191</strain>
        <strain evidence="3">TWF679</strain>
    </source>
</reference>
<accession>A0A6G1M867</accession>
<dbReference type="EMBL" id="WIWT01000022">
    <property type="protein sequence ID" value="KAF3214429.1"/>
    <property type="molecule type" value="Genomic_DNA"/>
</dbReference>
<organism evidence="4 6">
    <name type="scientific">Orbilia oligospora</name>
    <name type="common">Nematode-trapping fungus</name>
    <name type="synonym">Arthrobotrys oligospora</name>
    <dbReference type="NCBI Taxonomy" id="2813651"/>
    <lineage>
        <taxon>Eukaryota</taxon>
        <taxon>Fungi</taxon>
        <taxon>Dikarya</taxon>
        <taxon>Ascomycota</taxon>
        <taxon>Pezizomycotina</taxon>
        <taxon>Orbiliomycetes</taxon>
        <taxon>Orbiliales</taxon>
        <taxon>Orbiliaceae</taxon>
        <taxon>Orbilia</taxon>
    </lineage>
</organism>
<evidence type="ECO:0000313" key="5">
    <source>
        <dbReference type="Proteomes" id="UP000472727"/>
    </source>
</evidence>
<dbReference type="Proteomes" id="UP000614610">
    <property type="component" value="Unassembled WGS sequence"/>
</dbReference>
<dbReference type="Proteomes" id="UP000483672">
    <property type="component" value="Unassembled WGS sequence"/>
</dbReference>
<evidence type="ECO:0000256" key="1">
    <source>
        <dbReference type="SAM" id="SignalP"/>
    </source>
</evidence>
<feature type="chain" id="PRO_5041171181" description="Terpene synthase" evidence="1">
    <location>
        <begin position="27"/>
        <end position="343"/>
    </location>
</feature>
<dbReference type="Proteomes" id="UP000472727">
    <property type="component" value="Unassembled WGS sequence"/>
</dbReference>
<name>A0A6G1M867_ORBOL</name>
<proteinExistence type="predicted"/>
<sequence length="343" mass="40007">MKYQFISFIKFTLILHWFNAFTGSSAEIIGTTNIDLLVELYKLNPTNIESIGQNLTDLVRWVTTTRPLALPGPRLNPNGYSSTPLSHAIGRIYLKLKALIADLQDPNLWSKEDKLLNYGFDQQSVMTASITTPEYFEDTIAVAQDYLDDLRDIIWWNFEVSPDFYKLSIPRDTKPKVMAVWEVIHDMVVYIVTSRAGGIRVSQKGPLMAYLMNLREEATPEGESQRFSFNPVDLLTFETGLKNITNAIDTFTSDRSWDSIDRSYMRLRDEFSSEAPFLKTLEKEHEFLRKFIYDYFLLFWRLMKKIYIMRQDIYKWVETFNGDIQWTDTENPELSILADIEAQ</sequence>
<protein>
    <recommendedName>
        <fullName evidence="7">Terpene synthase</fullName>
    </recommendedName>
</protein>
<evidence type="ECO:0000313" key="4">
    <source>
        <dbReference type="EMBL" id="KAF3230564.1"/>
    </source>
</evidence>
<dbReference type="AlphaFoldDB" id="A0A6G1M867"/>
<dbReference type="EMBL" id="WIWS01000122">
    <property type="protein sequence ID" value="KAF3204787.1"/>
    <property type="molecule type" value="Genomic_DNA"/>
</dbReference>
<comment type="caution">
    <text evidence="4">The sequence shown here is derived from an EMBL/GenBank/DDBJ whole genome shotgun (WGS) entry which is preliminary data.</text>
</comment>
<keyword evidence="1" id="KW-0732">Signal</keyword>
<gene>
    <name evidence="2" type="ORF">TWF106_001436</name>
    <name evidence="4" type="ORF">TWF191_009479</name>
    <name evidence="3" type="ORF">TWF679_004803</name>
</gene>
<evidence type="ECO:0000313" key="3">
    <source>
        <dbReference type="EMBL" id="KAF3214429.1"/>
    </source>
</evidence>
<evidence type="ECO:0000313" key="6">
    <source>
        <dbReference type="Proteomes" id="UP000483672"/>
    </source>
</evidence>
<dbReference type="OrthoDB" id="5281749at2759"/>
<evidence type="ECO:0008006" key="7">
    <source>
        <dbReference type="Google" id="ProtNLM"/>
    </source>
</evidence>
<dbReference type="EMBL" id="WIPF01000007">
    <property type="protein sequence ID" value="KAF3230564.1"/>
    <property type="molecule type" value="Genomic_DNA"/>
</dbReference>